<keyword evidence="3" id="KW-1185">Reference proteome</keyword>
<dbReference type="Proteomes" id="UP001055439">
    <property type="component" value="Chromosome 8"/>
</dbReference>
<name>A0A9E7HQ91_9LILI</name>
<evidence type="ECO:0000313" key="3">
    <source>
        <dbReference type="Proteomes" id="UP001055439"/>
    </source>
</evidence>
<dbReference type="GO" id="GO:0016706">
    <property type="term" value="F:2-oxoglutarate-dependent dioxygenase activity"/>
    <property type="evidence" value="ECO:0007669"/>
    <property type="project" value="TreeGrafter"/>
</dbReference>
<feature type="region of interest" description="Disordered" evidence="1">
    <location>
        <begin position="403"/>
        <end position="424"/>
    </location>
</feature>
<dbReference type="GO" id="GO:0043565">
    <property type="term" value="F:sequence-specific DNA binding"/>
    <property type="evidence" value="ECO:0007669"/>
    <property type="project" value="TreeGrafter"/>
</dbReference>
<dbReference type="GO" id="GO:0005634">
    <property type="term" value="C:nucleus"/>
    <property type="evidence" value="ECO:0007669"/>
    <property type="project" value="TreeGrafter"/>
</dbReference>
<reference evidence="2" key="1">
    <citation type="submission" date="2022-05" db="EMBL/GenBank/DDBJ databases">
        <title>The Musa troglodytarum L. genome provides insights into the mechanism of non-climacteric behaviour and enrichment of carotenoids.</title>
        <authorList>
            <person name="Wang J."/>
        </authorList>
    </citation>
    <scope>NUCLEOTIDE SEQUENCE</scope>
    <source>
        <tissue evidence="2">Leaf</tissue>
    </source>
</reference>
<feature type="region of interest" description="Disordered" evidence="1">
    <location>
        <begin position="358"/>
        <end position="382"/>
    </location>
</feature>
<proteinExistence type="predicted"/>
<dbReference type="Gene3D" id="2.60.120.650">
    <property type="entry name" value="Cupin"/>
    <property type="match status" value="1"/>
</dbReference>
<dbReference type="AlphaFoldDB" id="A0A9E7HQ91"/>
<dbReference type="GO" id="GO:0045905">
    <property type="term" value="P:positive regulation of translational termination"/>
    <property type="evidence" value="ECO:0007669"/>
    <property type="project" value="TreeGrafter"/>
</dbReference>
<protein>
    <submittedName>
        <fullName evidence="2">JmjC domain, hydroxylase</fullName>
    </submittedName>
</protein>
<dbReference type="SUPFAM" id="SSF51197">
    <property type="entry name" value="Clavaminate synthase-like"/>
    <property type="match status" value="1"/>
</dbReference>
<dbReference type="GO" id="GO:0005737">
    <property type="term" value="C:cytoplasm"/>
    <property type="evidence" value="ECO:0007669"/>
    <property type="project" value="TreeGrafter"/>
</dbReference>
<organism evidence="2 3">
    <name type="scientific">Musa troglodytarum</name>
    <name type="common">fe'i banana</name>
    <dbReference type="NCBI Taxonomy" id="320322"/>
    <lineage>
        <taxon>Eukaryota</taxon>
        <taxon>Viridiplantae</taxon>
        <taxon>Streptophyta</taxon>
        <taxon>Embryophyta</taxon>
        <taxon>Tracheophyta</taxon>
        <taxon>Spermatophyta</taxon>
        <taxon>Magnoliopsida</taxon>
        <taxon>Liliopsida</taxon>
        <taxon>Zingiberales</taxon>
        <taxon>Musaceae</taxon>
        <taxon>Musa</taxon>
    </lineage>
</organism>
<dbReference type="EMBL" id="CP097510">
    <property type="protein sequence ID" value="URE34047.1"/>
    <property type="molecule type" value="Genomic_DNA"/>
</dbReference>
<dbReference type="OrthoDB" id="424465at2759"/>
<dbReference type="InterPro" id="IPR050910">
    <property type="entry name" value="JMJD6_ArgDemeth/LysHydrox"/>
</dbReference>
<sequence>MEEEMGGLGRPPVMIGGEVERVDGRALRYEEFVERYLMPNRPVLLTGLMDVWRAATDWLAPDGRAPNLPFFAAHFGDSVVQVADCFKREFTDQKRREMTVAEFVSYWLKLSSRKDSSVLRCNDDDESLLYLKDWHFFKEYPDYVAYRTPPFFTDDWLNLNFRSSVYNVYDDVSEAQFPGFKKWGLLLRDYNVAKEYIEDIRDICDDFEGLCQRNLAANTVDGCLHMYAYGQTQAVADQLLQNAGDVRHRRHQTGVLAEGVVAVADVRGRLLESVDRVPEVLQAQAKFGLQHLVCDRRRYDPVHCGLRLLGRGQGLVDGGDGQGLEGRGARPLGQGRAELRDGDVLACVGDVVGEEAAGGTGLGGGGGGQRREEEGGEQCCGSSHRCRTLRAANYSRWLALSCGRGRAKRRSEGGREKRVRKRER</sequence>
<dbReference type="PANTHER" id="PTHR12480:SF6">
    <property type="entry name" value="2-OXOGLUTARATE AND IRON-DEPENDENT OXYGENASE JMJD4"/>
    <property type="match status" value="1"/>
</dbReference>
<feature type="compositionally biased region" description="Gly residues" evidence="1">
    <location>
        <begin position="358"/>
        <end position="368"/>
    </location>
</feature>
<gene>
    <name evidence="2" type="ORF">MUK42_33853</name>
</gene>
<evidence type="ECO:0000313" key="2">
    <source>
        <dbReference type="EMBL" id="URE34047.1"/>
    </source>
</evidence>
<evidence type="ECO:0000256" key="1">
    <source>
        <dbReference type="SAM" id="MobiDB-lite"/>
    </source>
</evidence>
<accession>A0A9E7HQ91</accession>
<dbReference type="PANTHER" id="PTHR12480">
    <property type="entry name" value="ARGININE DEMETHYLASE AND LYSYL-HYDROXYLASE JMJD"/>
    <property type="match status" value="1"/>
</dbReference>